<sequence>MHDPILDQPAVLRFLAAQLTPPLTLRRGVRCPLKIYARAYLALQLLNMRNSTRLARGDEEAELDYLMMQSVLAARCYLNSYSYTLPQLPNTLQRGPLCVSPLHRFDLLLVADRLAQCSTLLHVLRYCAEYKERVSEMDARVTRCLSLEIITPPTAQLNSPPLDIQVGGVLGILYTKLTGDRPTVYLGRGFLHRALYKLHLRAPLCSITGVPHTTPEPQQDAGSRGNNGDLLER</sequence>
<dbReference type="RefSeq" id="YP_656677.1">
    <property type="nucleotide sequence ID" value="NC_008211.1"/>
</dbReference>
<organism evidence="3">
    <name type="scientific">Ranid herpesvirus 1</name>
    <name type="common">Lucke tumor herpesvirus</name>
    <dbReference type="NCBI Taxonomy" id="85655"/>
    <lineage>
        <taxon>Viruses</taxon>
        <taxon>Duplodnaviria</taxon>
        <taxon>Heunggongvirae</taxon>
        <taxon>Peploviricota</taxon>
        <taxon>Herviviricetes</taxon>
        <taxon>Herpesvirales</taxon>
        <taxon>Alloherpesviridae</taxon>
        <taxon>Batravirus</taxon>
        <taxon>Batravirus ranidallo1</taxon>
    </lineage>
</organism>
<evidence type="ECO:0000256" key="1">
    <source>
        <dbReference type="SAM" id="MobiDB-lite"/>
    </source>
</evidence>
<dbReference type="Proteomes" id="UP000011238">
    <property type="component" value="Segment"/>
</dbReference>
<feature type="compositionally biased region" description="Polar residues" evidence="1">
    <location>
        <begin position="215"/>
        <end position="226"/>
    </location>
</feature>
<protein>
    <submittedName>
        <fullName evidence="2">ORF22</fullName>
    </submittedName>
</protein>
<evidence type="ECO:0000313" key="3">
    <source>
        <dbReference type="Proteomes" id="UP000011238"/>
    </source>
</evidence>
<proteinExistence type="predicted"/>
<dbReference type="KEGG" id="vg:5141330"/>
<evidence type="ECO:0000313" key="2">
    <source>
        <dbReference type="EMBL" id="ABG25788.1"/>
    </source>
</evidence>
<reference evidence="3" key="1">
    <citation type="journal article" date="1999" name="J. Cancer Res. Clin. Oncol.">
        <title>Genomic studies of the Lucke tumor herpesvirus (RaHV-1).</title>
        <authorList>
            <person name="Davison A.J."/>
            <person name="Sauerbier W."/>
            <person name="Dolan A."/>
            <person name="Addison C."/>
            <person name="McKinnell R.G."/>
        </authorList>
    </citation>
    <scope>NUCLEOTIDE SEQUENCE [LARGE SCALE GENOMIC DNA]</scope>
    <source>
        <strain evidence="3">McKinnell</strain>
    </source>
</reference>
<keyword evidence="3" id="KW-1185">Reference proteome</keyword>
<dbReference type="EMBL" id="DQ665917">
    <property type="protein sequence ID" value="ABG25788.1"/>
    <property type="molecule type" value="Genomic_DNA"/>
</dbReference>
<dbReference type="GeneID" id="5141330"/>
<reference evidence="2 3" key="2">
    <citation type="journal article" date="2006" name="J. Gen. Virol.">
        <title>Genome sequences of two frog herpesviruses.</title>
        <authorList>
            <person name="Davison A.J."/>
            <person name="Cunningham C."/>
            <person name="Sauerbier W."/>
            <person name="McKinnell R.G."/>
        </authorList>
    </citation>
    <scope>NUCLEOTIDE SEQUENCE [LARGE SCALE GENOMIC DNA]</scope>
    <source>
        <strain evidence="2 3">McKinnell</strain>
    </source>
</reference>
<name>Q14VT6_9VIRU</name>
<accession>Q14VT6</accession>
<feature type="region of interest" description="Disordered" evidence="1">
    <location>
        <begin position="210"/>
        <end position="233"/>
    </location>
</feature>